<evidence type="ECO:0000313" key="1">
    <source>
        <dbReference type="EMBL" id="EZG43348.1"/>
    </source>
</evidence>
<protein>
    <submittedName>
        <fullName evidence="1">Uncharacterized protein</fullName>
    </submittedName>
</protein>
<gene>
    <name evidence="1" type="ORF">GNI_176100</name>
</gene>
<dbReference type="VEuPathDB" id="CryptoDB:GNI_176100"/>
<keyword evidence="2" id="KW-1185">Reference proteome</keyword>
<proteinExistence type="predicted"/>
<accession>A0A023AY18</accession>
<organism evidence="1 2">
    <name type="scientific">Gregarina niphandrodes</name>
    <name type="common">Septate eugregarine</name>
    <dbReference type="NCBI Taxonomy" id="110365"/>
    <lineage>
        <taxon>Eukaryota</taxon>
        <taxon>Sar</taxon>
        <taxon>Alveolata</taxon>
        <taxon>Apicomplexa</taxon>
        <taxon>Conoidasida</taxon>
        <taxon>Gregarinasina</taxon>
        <taxon>Eugregarinorida</taxon>
        <taxon>Gregarinidae</taxon>
        <taxon>Gregarina</taxon>
    </lineage>
</organism>
<dbReference type="AlphaFoldDB" id="A0A023AY18"/>
<name>A0A023AY18_GRENI</name>
<dbReference type="Proteomes" id="UP000019763">
    <property type="component" value="Unassembled WGS sequence"/>
</dbReference>
<sequence length="398" mass="45142">MQLWVFNRLRINDQTATLLFHPQTFHLFSRDNETQLFVAAYDKCIFIPRFVTMLHGAAFSTRVLGVRIAYLFGKDNFDSEHCPRTTKPVQYSGDLDPSTAPIMSNDVLEDHVLEDLFDCQKQSGYWQLKANMKRHGTYFDMAVDSERSLIELFVLLIAARTRSQAYHEALVTARLRAFWFAEIVFRPPPDLRKDSQQVARGGRQVSIFGQQEVSPAVEDFLKANDDAGVGSRSCGGINGATSSRLGQAVVDFLQPLVRPSLLRSIRLRSAERLHSTEPFHSNGRKLWLQRILSSVAIVPAQLLLDDPSNEFQSAWFDIFSRPVEAPLLSHPLPLFRRDELPVSVPCSFCHVAWNNFDNVLRPFSRTHLLHVDCALRSYYADCNGLGSRLSSDADLSHM</sequence>
<dbReference type="EMBL" id="AFNH02001325">
    <property type="protein sequence ID" value="EZG43348.1"/>
    <property type="molecule type" value="Genomic_DNA"/>
</dbReference>
<comment type="caution">
    <text evidence="1">The sequence shown here is derived from an EMBL/GenBank/DDBJ whole genome shotgun (WGS) entry which is preliminary data.</text>
</comment>
<dbReference type="RefSeq" id="XP_011133397.1">
    <property type="nucleotide sequence ID" value="XM_011135095.1"/>
</dbReference>
<evidence type="ECO:0000313" key="2">
    <source>
        <dbReference type="Proteomes" id="UP000019763"/>
    </source>
</evidence>
<dbReference type="GeneID" id="22915966"/>
<reference evidence="1" key="1">
    <citation type="submission" date="2013-12" db="EMBL/GenBank/DDBJ databases">
        <authorList>
            <person name="Omoto C.K."/>
            <person name="Sibley D."/>
            <person name="Venepally P."/>
            <person name="Hadjithomas M."/>
            <person name="Karamycheva S."/>
            <person name="Brunk B."/>
            <person name="Roos D."/>
            <person name="Caler E."/>
            <person name="Lorenzi H."/>
        </authorList>
    </citation>
    <scope>NUCLEOTIDE SEQUENCE</scope>
</reference>